<name>W1Y403_9ZZZZ</name>
<evidence type="ECO:0000313" key="1">
    <source>
        <dbReference type="EMBL" id="ETJ35849.1"/>
    </source>
</evidence>
<accession>W1Y403</accession>
<dbReference type="AlphaFoldDB" id="W1Y403"/>
<proteinExistence type="predicted"/>
<protein>
    <submittedName>
        <fullName evidence="1">Uncharacterized protein</fullName>
    </submittedName>
</protein>
<comment type="caution">
    <text evidence="1">The sequence shown here is derived from an EMBL/GenBank/DDBJ whole genome shotgun (WGS) entry which is preliminary data.</text>
</comment>
<feature type="non-terminal residue" evidence="1">
    <location>
        <position position="20"/>
    </location>
</feature>
<gene>
    <name evidence="1" type="ORF">Q604_UNBC09824G0001</name>
</gene>
<organism evidence="1">
    <name type="scientific">human gut metagenome</name>
    <dbReference type="NCBI Taxonomy" id="408170"/>
    <lineage>
        <taxon>unclassified sequences</taxon>
        <taxon>metagenomes</taxon>
        <taxon>organismal metagenomes</taxon>
    </lineage>
</organism>
<reference evidence="1" key="1">
    <citation type="submission" date="2013-12" db="EMBL/GenBank/DDBJ databases">
        <title>A Varibaculum cambriense genome reconstructed from a premature infant gut community with otherwise low bacterial novelty that shifts toward anaerobic metabolism during the third week of life.</title>
        <authorList>
            <person name="Brown C.T."/>
            <person name="Sharon I."/>
            <person name="Thomas B.C."/>
            <person name="Castelle C.J."/>
            <person name="Morowitz M.J."/>
            <person name="Banfield J.F."/>
        </authorList>
    </citation>
    <scope>NUCLEOTIDE SEQUENCE</scope>
</reference>
<sequence>MNDNTGGILCHLIMNIKKKD</sequence>
<dbReference type="EMBL" id="AZMM01009824">
    <property type="protein sequence ID" value="ETJ35849.1"/>
    <property type="molecule type" value="Genomic_DNA"/>
</dbReference>